<name>A0ABV5ZTD4_9PSEU</name>
<evidence type="ECO:0008006" key="3">
    <source>
        <dbReference type="Google" id="ProtNLM"/>
    </source>
</evidence>
<evidence type="ECO:0000313" key="2">
    <source>
        <dbReference type="Proteomes" id="UP001589693"/>
    </source>
</evidence>
<accession>A0ABV5ZTD4</accession>
<gene>
    <name evidence="1" type="ORF">ACFFQA_09360</name>
</gene>
<protein>
    <recommendedName>
        <fullName evidence="3">DUF2867 domain-containing protein</fullName>
    </recommendedName>
</protein>
<keyword evidence="2" id="KW-1185">Reference proteome</keyword>
<dbReference type="EMBL" id="JBHLZU010000007">
    <property type="protein sequence ID" value="MFB9904148.1"/>
    <property type="molecule type" value="Genomic_DNA"/>
</dbReference>
<dbReference type="RefSeq" id="WP_377851311.1">
    <property type="nucleotide sequence ID" value="NZ_JBHLZU010000007.1"/>
</dbReference>
<evidence type="ECO:0000313" key="1">
    <source>
        <dbReference type="EMBL" id="MFB9904148.1"/>
    </source>
</evidence>
<comment type="caution">
    <text evidence="1">The sequence shown here is derived from an EMBL/GenBank/DDBJ whole genome shotgun (WGS) entry which is preliminary data.</text>
</comment>
<dbReference type="Proteomes" id="UP001589693">
    <property type="component" value="Unassembled WGS sequence"/>
</dbReference>
<reference evidence="1 2" key="1">
    <citation type="submission" date="2024-09" db="EMBL/GenBank/DDBJ databases">
        <authorList>
            <person name="Sun Q."/>
            <person name="Mori K."/>
        </authorList>
    </citation>
    <scope>NUCLEOTIDE SEQUENCE [LARGE SCALE GENOMIC DNA]</scope>
    <source>
        <strain evidence="1 2">TBRC 7907</strain>
    </source>
</reference>
<organism evidence="1 2">
    <name type="scientific">Allokutzneria oryzae</name>
    <dbReference type="NCBI Taxonomy" id="1378989"/>
    <lineage>
        <taxon>Bacteria</taxon>
        <taxon>Bacillati</taxon>
        <taxon>Actinomycetota</taxon>
        <taxon>Actinomycetes</taxon>
        <taxon>Pseudonocardiales</taxon>
        <taxon>Pseudonocardiaceae</taxon>
        <taxon>Allokutzneria</taxon>
    </lineage>
</organism>
<proteinExistence type="predicted"/>
<sequence>MPPLVDEHAITITAGTGTVWRALGEALDRTFSPMAVYTRLIGCTDRTASGPRPPVEGSTFPGFRVTSAVPGTELVLQGRHRFSTYALTFRLDQLGPGRSRLRAESRAAFPGPLGRCYRFLVIGTGGHVLAVRRLLSRVAARAER</sequence>
<dbReference type="SUPFAM" id="SSF55961">
    <property type="entry name" value="Bet v1-like"/>
    <property type="match status" value="1"/>
</dbReference>